<proteinExistence type="predicted"/>
<gene>
    <name evidence="1" type="ORF">EAH86_13855</name>
</gene>
<organism evidence="1 2">
    <name type="scientific">Pedococcus bigeumensis</name>
    <dbReference type="NCBI Taxonomy" id="433644"/>
    <lineage>
        <taxon>Bacteria</taxon>
        <taxon>Bacillati</taxon>
        <taxon>Actinomycetota</taxon>
        <taxon>Actinomycetes</taxon>
        <taxon>Micrococcales</taxon>
        <taxon>Intrasporangiaceae</taxon>
        <taxon>Pedococcus</taxon>
    </lineage>
</organism>
<dbReference type="AlphaFoldDB" id="A0A502CT56"/>
<dbReference type="OrthoDB" id="345573at2"/>
<protein>
    <submittedName>
        <fullName evidence="1">Alpha/beta hydrolase</fullName>
    </submittedName>
</protein>
<dbReference type="Gene3D" id="3.40.50.1820">
    <property type="entry name" value="alpha/beta hydrolase"/>
    <property type="match status" value="1"/>
</dbReference>
<dbReference type="GO" id="GO:0016787">
    <property type="term" value="F:hydrolase activity"/>
    <property type="evidence" value="ECO:0007669"/>
    <property type="project" value="UniProtKB-KW"/>
</dbReference>
<keyword evidence="2" id="KW-1185">Reference proteome</keyword>
<sequence>MLLLTEPWRSVLELGALTVSAPQLARAPRGDGHPVLVVPGLLASDASTLVLRRFLTRLGYRTAGWGMGLNVGPTSDVVRRLPDRLRELSDRYDQPVSVIGWSLGGIYARALASRLPEQVRQVVTLGSPYATEVPGQTHADAAYRMLSRRHYVPATGRGPGVTAAPDVPTTSIYSRLDGIVSWRVCREDVTDRRESIAIPASHLGFGHNPTALWVIADRLAQDPLHWRPFTAPRRLRALFVTDRPA</sequence>
<accession>A0A502CT56</accession>
<evidence type="ECO:0000313" key="2">
    <source>
        <dbReference type="Proteomes" id="UP000317722"/>
    </source>
</evidence>
<keyword evidence="1" id="KW-0378">Hydrolase</keyword>
<evidence type="ECO:0000313" key="1">
    <source>
        <dbReference type="EMBL" id="TPG16387.1"/>
    </source>
</evidence>
<reference evidence="1 2" key="1">
    <citation type="journal article" date="2019" name="Environ. Microbiol.">
        <title>Species interactions and distinct microbial communities in high Arctic permafrost affected cryosols are associated with the CH4 and CO2 gas fluxes.</title>
        <authorList>
            <person name="Altshuler I."/>
            <person name="Hamel J."/>
            <person name="Turney S."/>
            <person name="Magnuson E."/>
            <person name="Levesque R."/>
            <person name="Greer C."/>
            <person name="Whyte L.G."/>
        </authorList>
    </citation>
    <scope>NUCLEOTIDE SEQUENCE [LARGE SCALE GENOMIC DNA]</scope>
    <source>
        <strain evidence="1 2">S9.3A</strain>
    </source>
</reference>
<dbReference type="EMBL" id="RCZM01000004">
    <property type="protein sequence ID" value="TPG16387.1"/>
    <property type="molecule type" value="Genomic_DNA"/>
</dbReference>
<name>A0A502CT56_9MICO</name>
<dbReference type="SUPFAM" id="SSF53474">
    <property type="entry name" value="alpha/beta-Hydrolases"/>
    <property type="match status" value="1"/>
</dbReference>
<dbReference type="Proteomes" id="UP000317722">
    <property type="component" value="Unassembled WGS sequence"/>
</dbReference>
<comment type="caution">
    <text evidence="1">The sequence shown here is derived from an EMBL/GenBank/DDBJ whole genome shotgun (WGS) entry which is preliminary data.</text>
</comment>
<dbReference type="InterPro" id="IPR029058">
    <property type="entry name" value="AB_hydrolase_fold"/>
</dbReference>